<dbReference type="EMBL" id="FQXO01000088">
    <property type="protein sequence ID" value="SHH82671.1"/>
    <property type="molecule type" value="Genomic_DNA"/>
</dbReference>
<dbReference type="InterPro" id="IPR013496">
    <property type="entry name" value="CHP02680"/>
</dbReference>
<gene>
    <name evidence="2" type="ORF">SAMN02745135_02303</name>
</gene>
<dbReference type="SUPFAM" id="SSF52540">
    <property type="entry name" value="P-loop containing nucleoside triphosphate hydrolases"/>
    <property type="match status" value="1"/>
</dbReference>
<feature type="coiled-coil region" evidence="1">
    <location>
        <begin position="742"/>
        <end position="776"/>
    </location>
</feature>
<proteinExistence type="predicted"/>
<dbReference type="Pfam" id="PF13558">
    <property type="entry name" value="SbcC_Walker_B"/>
    <property type="match status" value="1"/>
</dbReference>
<keyword evidence="1" id="KW-0175">Coiled coil</keyword>
<feature type="coiled-coil region" evidence="1">
    <location>
        <begin position="814"/>
        <end position="977"/>
    </location>
</feature>
<accession>A0A1M5W5E6</accession>
<name>A0A1M5W5E6_9FIRM</name>
<dbReference type="Gene3D" id="3.40.50.300">
    <property type="entry name" value="P-loop containing nucleotide triphosphate hydrolases"/>
    <property type="match status" value="2"/>
</dbReference>
<dbReference type="InterPro" id="IPR027417">
    <property type="entry name" value="P-loop_NTPase"/>
</dbReference>
<sequence>MDMNRWIMNRAGLINFWYYDDEEFNFSDGKLLLRGANGSGKSVTMQSFIPLLLDGNKSPDRLDPFGSRARKLENYVLGDEDSGKDENISYIYMEFKKEKTKNYLTIGMGLKAKKGKGLDFWGFAITDGRRIGKDFFLYKKIDQKVPLSRRELENRIGDGGEVKTKQKDYMAMVNKYLFGFDELEEYDELIKLLVQLRTPKLSREFRPTVIYEILNNSLQPLSDEDLRPMSEAIENMDNIKNKLEQLEVSNREAKKLKKVYEAYNNFVLFEKARDYVDSYDKLKSLIKEKSKLEDKKSHYEEEISSAVENIKELKIQQDNLRLKEQELRKHDSFGLKEKINFLERELIDFKKERAKKADELERKKDRERELYAKIKKLEEDEEYSISKIRENIEELDSLADEMKFDEQFYMKQELLKDIRCEYKFNYVKDQVKAYRDKVIKVKRELEREKVKRDAYEKALEDFERTKGNKNVIEKRLESANLLFSEIKEEFIERIYSWEKNNSIFKIDNNALSNISQAVNTYGDKTSFDDILALVRKEYNTVEDLLKEGKQDLSLIKSKYVKEYEEKLKEIKEWEEKRDPEPIREEKVLLNRERLSKNKIPFIPFYMAVDFREELTEEERGRLEETLLEMGILDALIIPSRYRDKVLEMDEDMADKYIFPSPKYLTYELSSKLRIEKIDVDGITTEDVDNAVKSILMDYSDEGTYIRDNGEYGIGIIKGKVTNRYRAKYIGSTARKRFRKETLERLTVEKQEIEYKVKEVNEKIETINHKLKKLEDEFNNFPNKRDLETALQTVREETLNYDNILRELDNKQGILDNTYQELNMIKQNIHNLTLNINLPVNLEAYENAEECIREYMDLLNELERKHSNLLKVLMIRSNIVESKEEIEIDIDNLRYDINNIDRKIKESEGRLKNYKEQLELTNYKEIEREINECIELLRKIPNMINELTEKRAKAETKLEQTIQKLNDLNKNIELQKKISGVLETGFREEYLLGLVFSDDIEGDIYKLAKSVYNELKYFEDKNKNREDYLNNLHNKFYEIRQYLTEYSPKIEIIFDKEVDDLDISEIVLRQKRYVVKARVRGKYIGFYQLLDYIQEGIDENKRLIRESDRKIFEDILTKDIAKKIRGKIYHSRAWVDKMNKLMEGMNTSSGLSFSLKWKSKVAETEEQLDTNRLVELLMKDGDLLTDSEINELAAHFRSKIEEARRAALETGTRQTFHQIMKEVLDYRKWFEFRLYFKKTNERNKELTNNAFYKFSGGEKAMAMYVPLFSAVYAKYEGARKDCPKIISLDEAFAGVDENNIRDMFKLLNELELNFIINSQILWGDYDTVKSLSICELLRPNNAKEIAVLRYIWNGKVKTLVEDVGV</sequence>
<evidence type="ECO:0000313" key="2">
    <source>
        <dbReference type="EMBL" id="SHH82671.1"/>
    </source>
</evidence>
<dbReference type="NCBIfam" id="TIGR02680">
    <property type="entry name" value="TIGR02680 family protein"/>
    <property type="match status" value="1"/>
</dbReference>
<feature type="coiled-coil region" evidence="1">
    <location>
        <begin position="229"/>
        <end position="380"/>
    </location>
</feature>
<evidence type="ECO:0000313" key="3">
    <source>
        <dbReference type="Proteomes" id="UP000183967"/>
    </source>
</evidence>
<protein>
    <submittedName>
        <fullName evidence="2">TIGR02680 family protein</fullName>
    </submittedName>
</protein>
<evidence type="ECO:0000256" key="1">
    <source>
        <dbReference type="SAM" id="Coils"/>
    </source>
</evidence>
<reference evidence="3" key="1">
    <citation type="submission" date="2016-11" db="EMBL/GenBank/DDBJ databases">
        <authorList>
            <person name="Varghese N."/>
            <person name="Submissions S."/>
        </authorList>
    </citation>
    <scope>NUCLEOTIDE SEQUENCE [LARGE SCALE GENOMIC DNA]</scope>
    <source>
        <strain evidence="3">DSM 13643</strain>
    </source>
</reference>
<feature type="coiled-coil region" evidence="1">
    <location>
        <begin position="431"/>
        <end position="465"/>
    </location>
</feature>
<keyword evidence="3" id="KW-1185">Reference proteome</keyword>
<organism evidence="2 3">
    <name type="scientific">Caloranaerobacter azorensis DSM 13643</name>
    <dbReference type="NCBI Taxonomy" id="1121264"/>
    <lineage>
        <taxon>Bacteria</taxon>
        <taxon>Bacillati</taxon>
        <taxon>Bacillota</taxon>
        <taxon>Tissierellia</taxon>
        <taxon>Tissierellales</taxon>
        <taxon>Thermohalobacteraceae</taxon>
        <taxon>Caloranaerobacter</taxon>
    </lineage>
</organism>
<dbReference type="Proteomes" id="UP000183967">
    <property type="component" value="Unassembled WGS sequence"/>
</dbReference>